<evidence type="ECO:0000256" key="1">
    <source>
        <dbReference type="SAM" id="SignalP"/>
    </source>
</evidence>
<name>C6E1E8_GEOSM</name>
<dbReference type="HOGENOM" id="CLU_1033498_0_0_7"/>
<sequence>MKRKLSLCMMPTIFCLSLPAVLTMPGESRCADMPRITAVAPLSAPAVPAHLLPDVPDPYRFETVEVGNHFSCDVPRDWSRGEGSGFGLSDEEKKTYGITLTAPVSGEIPIRISLYYYAEGNLMYKTVDRYLGAFGKPALGVALEGSSYGEVKPAKVGSRDGMMFERLKQEFVPMRDGLGTPDGPDREGMVYERRHEMMARAVQVKERFTVLEAKAGFYALRYSAPADRFAEYLPVFEQVTKRFYPRR</sequence>
<dbReference type="AlphaFoldDB" id="C6E1E8"/>
<gene>
    <name evidence="2" type="ordered locus">GM21_2760</name>
</gene>
<dbReference type="STRING" id="443144.GM21_2760"/>
<dbReference type="OrthoDB" id="9962770at2"/>
<proteinExistence type="predicted"/>
<evidence type="ECO:0008006" key="3">
    <source>
        <dbReference type="Google" id="ProtNLM"/>
    </source>
</evidence>
<reference evidence="2" key="1">
    <citation type="submission" date="2009-07" db="EMBL/GenBank/DDBJ databases">
        <title>Complete sequence of Geobacter sp. M21.</title>
        <authorList>
            <consortium name="US DOE Joint Genome Institute"/>
            <person name="Lucas S."/>
            <person name="Copeland A."/>
            <person name="Lapidus A."/>
            <person name="Glavina del Rio T."/>
            <person name="Dalin E."/>
            <person name="Tice H."/>
            <person name="Bruce D."/>
            <person name="Goodwin L."/>
            <person name="Pitluck S."/>
            <person name="Saunders E."/>
            <person name="Brettin T."/>
            <person name="Detter J.C."/>
            <person name="Han C."/>
            <person name="Larimer F."/>
            <person name="Land M."/>
            <person name="Hauser L."/>
            <person name="Kyrpides N."/>
            <person name="Ovchinnikova G."/>
            <person name="Lovley D."/>
        </authorList>
    </citation>
    <scope>NUCLEOTIDE SEQUENCE [LARGE SCALE GENOMIC DNA]</scope>
    <source>
        <strain evidence="2">M21</strain>
    </source>
</reference>
<organism evidence="2">
    <name type="scientific">Geobacter sp. (strain M21)</name>
    <dbReference type="NCBI Taxonomy" id="443144"/>
    <lineage>
        <taxon>Bacteria</taxon>
        <taxon>Pseudomonadati</taxon>
        <taxon>Thermodesulfobacteriota</taxon>
        <taxon>Desulfuromonadia</taxon>
        <taxon>Geobacterales</taxon>
        <taxon>Geobacteraceae</taxon>
        <taxon>Geobacter</taxon>
    </lineage>
</organism>
<dbReference type="EMBL" id="CP001661">
    <property type="protein sequence ID" value="ACT18796.1"/>
    <property type="molecule type" value="Genomic_DNA"/>
</dbReference>
<dbReference type="KEGG" id="gem:GM21_2760"/>
<feature type="chain" id="PRO_5002963372" description="DUF1795 domain-containing protein" evidence="1">
    <location>
        <begin position="21"/>
        <end position="247"/>
    </location>
</feature>
<keyword evidence="1" id="KW-0732">Signal</keyword>
<protein>
    <recommendedName>
        <fullName evidence="3">DUF1795 domain-containing protein</fullName>
    </recommendedName>
</protein>
<accession>C6E1E8</accession>
<feature type="signal peptide" evidence="1">
    <location>
        <begin position="1"/>
        <end position="20"/>
    </location>
</feature>
<evidence type="ECO:0000313" key="2">
    <source>
        <dbReference type="EMBL" id="ACT18796.1"/>
    </source>
</evidence>